<dbReference type="EMBL" id="AP019377">
    <property type="protein sequence ID" value="BBH92998.1"/>
    <property type="molecule type" value="Genomic_DNA"/>
</dbReference>
<organism evidence="1">
    <name type="scientific">Thermogemmatispora argillosa</name>
    <dbReference type="NCBI Taxonomy" id="2045280"/>
    <lineage>
        <taxon>Bacteria</taxon>
        <taxon>Bacillati</taxon>
        <taxon>Chloroflexota</taxon>
        <taxon>Ktedonobacteria</taxon>
        <taxon>Thermogemmatisporales</taxon>
        <taxon>Thermogemmatisporaceae</taxon>
        <taxon>Thermogemmatispora</taxon>
    </lineage>
</organism>
<dbReference type="InterPro" id="IPR011990">
    <property type="entry name" value="TPR-like_helical_dom_sf"/>
</dbReference>
<evidence type="ECO:0008006" key="2">
    <source>
        <dbReference type="Google" id="ProtNLM"/>
    </source>
</evidence>
<protein>
    <recommendedName>
        <fullName evidence="2">HTH cro/C1-type domain-containing protein</fullName>
    </recommendedName>
</protein>
<sequence length="409" mass="45782">MEQPYYWWYVYGQFSPGENNLPCTGEVIAYYFALSGLSTEELARRLQCTERYITMLKSVKNKKMPELLSRRILLAKVLQIPPVLLGLSSVTLASGDGTLQLASSSAGIEPLASGQMMQSYESLLALSWELYYTSSVQKAAQSIQQALEELNSDFAHASGLKRDQYDALRCRFYQLASVVARDRQDRAQALEYATQAVEIASRLNNAELLAAAYLRRARVYLGLQRYESAWQDASAALPYAELARDPLKGKCFQMAGEALSYVAGADRGRQQQSLRYFEEAARIARKGNLAPDGSFVRTDLTSIAIEKAQALTLFGRHDEALAALGVARKHLQPGMTRWQLNLLLAEAETYYAQGDLESCCYVLTDALRIAQALKLPTKVERIRRLYQQCQGRVPTYALRDLQQLITHSA</sequence>
<dbReference type="Gene3D" id="1.25.40.10">
    <property type="entry name" value="Tetratricopeptide repeat domain"/>
    <property type="match status" value="1"/>
</dbReference>
<dbReference type="AlphaFoldDB" id="A0A455SZJ3"/>
<gene>
    <name evidence="1" type="ORF">KTA_11970</name>
</gene>
<accession>A0A455SZJ3</accession>
<reference evidence="1" key="1">
    <citation type="submission" date="2018-12" db="EMBL/GenBank/DDBJ databases">
        <title>Novel natural products biosynthetic potential of the class Ktedonobacteria.</title>
        <authorList>
            <person name="Zheng Y."/>
            <person name="Saitou A."/>
            <person name="Wang C.M."/>
            <person name="Toyoda A."/>
            <person name="Minakuchi Y."/>
            <person name="Sekiguchi Y."/>
            <person name="Ueda K."/>
            <person name="Takano H."/>
            <person name="Sakai Y."/>
            <person name="Yokota A."/>
            <person name="Yabe S."/>
        </authorList>
    </citation>
    <scope>NUCLEOTIDE SEQUENCE</scope>
    <source>
        <strain evidence="1">A3-2</strain>
    </source>
</reference>
<name>A0A455SZJ3_9CHLR</name>
<dbReference type="SUPFAM" id="SSF48452">
    <property type="entry name" value="TPR-like"/>
    <property type="match status" value="1"/>
</dbReference>
<evidence type="ECO:0000313" key="1">
    <source>
        <dbReference type="EMBL" id="BBH92998.1"/>
    </source>
</evidence>
<proteinExistence type="predicted"/>